<dbReference type="GO" id="GO:0006779">
    <property type="term" value="P:porphyrin-containing compound biosynthetic process"/>
    <property type="evidence" value="ECO:0007669"/>
    <property type="project" value="InterPro"/>
</dbReference>
<evidence type="ECO:0000256" key="8">
    <source>
        <dbReference type="ARBA" id="ARBA00023186"/>
    </source>
</evidence>
<dbReference type="SFLD" id="SFLDS00029">
    <property type="entry name" value="Radical_SAM"/>
    <property type="match status" value="1"/>
</dbReference>
<dbReference type="PANTHER" id="PTHR13932:SF5">
    <property type="entry name" value="RADICAL S-ADENOSYL METHIONINE DOMAIN-CONTAINING PROTEIN 1, MITOCHONDRIAL"/>
    <property type="match status" value="1"/>
</dbReference>
<dbReference type="InterPro" id="IPR006638">
    <property type="entry name" value="Elp3/MiaA/NifB-like_rSAM"/>
</dbReference>
<evidence type="ECO:0000313" key="11">
    <source>
        <dbReference type="EMBL" id="AUG58149.1"/>
    </source>
</evidence>
<evidence type="ECO:0000256" key="5">
    <source>
        <dbReference type="ARBA" id="ARBA00022723"/>
    </source>
</evidence>
<dbReference type="GO" id="GO:0046872">
    <property type="term" value="F:metal ion binding"/>
    <property type="evidence" value="ECO:0007669"/>
    <property type="project" value="UniProtKB-UniRule"/>
</dbReference>
<name>A0A2K9E435_9FIRM</name>
<evidence type="ECO:0000256" key="4">
    <source>
        <dbReference type="ARBA" id="ARBA00022691"/>
    </source>
</evidence>
<keyword evidence="5 9" id="KW-0479">Metal-binding</keyword>
<evidence type="ECO:0000256" key="2">
    <source>
        <dbReference type="ARBA" id="ARBA00017228"/>
    </source>
</evidence>
<evidence type="ECO:0000256" key="7">
    <source>
        <dbReference type="ARBA" id="ARBA00023014"/>
    </source>
</evidence>
<evidence type="ECO:0000259" key="10">
    <source>
        <dbReference type="PROSITE" id="PS51918"/>
    </source>
</evidence>
<dbReference type="Proteomes" id="UP000239720">
    <property type="component" value="Unassembled WGS sequence"/>
</dbReference>
<keyword evidence="13" id="KW-1185">Reference proteome</keyword>
<dbReference type="SFLD" id="SFLDF00288">
    <property type="entry name" value="HemN-like__clustered_with_nucl"/>
    <property type="match status" value="1"/>
</dbReference>
<dbReference type="Proteomes" id="UP000233534">
    <property type="component" value="Chromosome"/>
</dbReference>
<evidence type="ECO:0000256" key="6">
    <source>
        <dbReference type="ARBA" id="ARBA00023004"/>
    </source>
</evidence>
<keyword evidence="9" id="KW-0963">Cytoplasm</keyword>
<dbReference type="KEGG" id="hsc:HVS_11275"/>
<keyword evidence="9" id="KW-0004">4Fe-4S</keyword>
<reference evidence="11 13" key="1">
    <citation type="submission" date="2017-12" db="EMBL/GenBank/DDBJ databases">
        <title>Complete genome sequence of Herbivorax saccincola GGR1, a novel Cellulosome-producing hydrolytic bacterium in a thermophilic biogas plant, established by Illumina and Nanopore MinION sequencing.</title>
        <authorList>
            <person name="Pechtl A."/>
            <person name="Ruckert C."/>
            <person name="Koeck D.E."/>
            <person name="Maus I."/>
            <person name="Winkler A."/>
            <person name="Kalinowski J."/>
            <person name="Puhler A."/>
            <person name="Schwarz W.W."/>
            <person name="Zverlov V.V."/>
            <person name="Schluter A."/>
            <person name="Liebl W."/>
        </authorList>
    </citation>
    <scope>NUCLEOTIDE SEQUENCE [LARGE SCALE GENOMIC DNA]</scope>
    <source>
        <strain evidence="11">GGR1</strain>
        <strain evidence="13">SR1</strain>
    </source>
</reference>
<evidence type="ECO:0000313" key="14">
    <source>
        <dbReference type="Proteomes" id="UP000239720"/>
    </source>
</evidence>
<dbReference type="InterPro" id="IPR010723">
    <property type="entry name" value="HemN_C"/>
</dbReference>
<dbReference type="GO" id="GO:0051539">
    <property type="term" value="F:4 iron, 4 sulfur cluster binding"/>
    <property type="evidence" value="ECO:0007669"/>
    <property type="project" value="UniProtKB-UniRule"/>
</dbReference>
<evidence type="ECO:0000313" key="12">
    <source>
        <dbReference type="EMBL" id="PQQ68030.1"/>
    </source>
</evidence>
<dbReference type="InterPro" id="IPR034505">
    <property type="entry name" value="Coproporphyrinogen-III_oxidase"/>
</dbReference>
<comment type="function">
    <text evidence="9">Probably acts as a heme chaperone, transferring heme to an unknown acceptor. Binds one molecule of heme per monomer, possibly covalently. Binds 1 [4Fe-4S] cluster. The cluster is coordinated with 3 cysteines and an exchangeable S-adenosyl-L-methionine.</text>
</comment>
<comment type="similarity">
    <text evidence="1">Belongs to the anaerobic coproporphyrinogen-III oxidase family. HemW subfamily.</text>
</comment>
<keyword evidence="11" id="KW-0560">Oxidoreductase</keyword>
<evidence type="ECO:0000313" key="13">
    <source>
        <dbReference type="Proteomes" id="UP000233534"/>
    </source>
</evidence>
<feature type="domain" description="Radical SAM core" evidence="10">
    <location>
        <begin position="1"/>
        <end position="232"/>
    </location>
</feature>
<dbReference type="SUPFAM" id="SSF102114">
    <property type="entry name" value="Radical SAM enzymes"/>
    <property type="match status" value="1"/>
</dbReference>
<dbReference type="RefSeq" id="WP_101302352.1">
    <property type="nucleotide sequence ID" value="NZ_CP025197.1"/>
</dbReference>
<keyword evidence="3 9" id="KW-0349">Heme</keyword>
<dbReference type="GO" id="GO:0004109">
    <property type="term" value="F:coproporphyrinogen oxidase activity"/>
    <property type="evidence" value="ECO:0007669"/>
    <property type="project" value="InterPro"/>
</dbReference>
<dbReference type="Pfam" id="PF04055">
    <property type="entry name" value="Radical_SAM"/>
    <property type="match status" value="1"/>
</dbReference>
<gene>
    <name evidence="11" type="primary">hemN2</name>
    <name evidence="12" type="ORF">B9R14_15490</name>
    <name evidence="11" type="ORF">HVS_11275</name>
</gene>
<reference evidence="12 14" key="2">
    <citation type="journal article" date="2018" name="Syst. Appl. Microbiol.">
        <title>Characterization and high-quality draft genome sequence of Herbivorax saccincola A7, an anaerobic, alkaliphilic, thermophilic, cellulolytic, and xylanolytic bacterium.</title>
        <authorList>
            <person name="Aikawa S."/>
            <person name="Baramee S."/>
            <person name="Sermsathanaswadi J."/>
            <person name="Thianheng P."/>
            <person name="Tachaapaikoon C."/>
            <person name="Shikata A."/>
            <person name="Waeonukul R."/>
            <person name="Pason P."/>
            <person name="Ratanakhanokchai K."/>
            <person name="Kosugi A."/>
        </authorList>
    </citation>
    <scope>NUCLEOTIDE SEQUENCE [LARGE SCALE GENOMIC DNA]</scope>
    <source>
        <strain evidence="12 14">A7</strain>
    </source>
</reference>
<evidence type="ECO:0000256" key="1">
    <source>
        <dbReference type="ARBA" id="ARBA00006100"/>
    </source>
</evidence>
<dbReference type="SMART" id="SM00729">
    <property type="entry name" value="Elp3"/>
    <property type="match status" value="1"/>
</dbReference>
<dbReference type="NCBIfam" id="TIGR00539">
    <property type="entry name" value="hemN_rel"/>
    <property type="match status" value="1"/>
</dbReference>
<dbReference type="Pfam" id="PF06969">
    <property type="entry name" value="HemN_C"/>
    <property type="match status" value="1"/>
</dbReference>
<comment type="subcellular location">
    <subcellularLocation>
        <location evidence="9">Cytoplasm</location>
    </subcellularLocation>
</comment>
<protein>
    <recommendedName>
        <fullName evidence="2 9">Heme chaperone HemW</fullName>
    </recommendedName>
</protein>
<evidence type="ECO:0000256" key="3">
    <source>
        <dbReference type="ARBA" id="ARBA00022617"/>
    </source>
</evidence>
<keyword evidence="8 9" id="KW-0143">Chaperone</keyword>
<proteinExistence type="inferred from homology"/>
<dbReference type="SFLD" id="SFLDG01082">
    <property type="entry name" value="B12-binding_domain_containing"/>
    <property type="match status" value="1"/>
</dbReference>
<keyword evidence="6 9" id="KW-0408">Iron</keyword>
<dbReference type="InterPro" id="IPR013785">
    <property type="entry name" value="Aldolase_TIM"/>
</dbReference>
<keyword evidence="4 9" id="KW-0949">S-adenosyl-L-methionine</keyword>
<sequence>MKRSVSLYIHIPFCKSKCFYCDFNSFPCRDELIPAYFNALEKELMQYEKKLKDYKISTVFIGGGTPSVVDPNNIYKLMSLLNENFDVDIDLEATIESNPGTLSEEKLDAYIKSGINRLSIGLQAVQKNLLKELGRVHELEEFDIGYKLALKVGFKNINTDLIFGIPWQTLEDWDETLEYVIKCNIPHLSCYSLKIEDGTVFGDKLNRGEITPVSDEWDRKMYWMAIEKLGREKYHHYEISNFSKEGFKCRHNLVYWKCLEYIGIGAGSHSYFDNIRYNNIVDLDKYIDRMNKNIPVIENEQLIQKEDSISEYMILGLRLTEGISLEDFENKFKMGIFEVYNKEIESLIKRNLIKIEDGRLKLTSSGLDLANQVFMEFL</sequence>
<dbReference type="GO" id="GO:0005737">
    <property type="term" value="C:cytoplasm"/>
    <property type="evidence" value="ECO:0007669"/>
    <property type="project" value="UniProtKB-SubCell"/>
</dbReference>
<dbReference type="SFLD" id="SFLDF00562">
    <property type="entry name" value="HemN-like__clustered_with_heat"/>
    <property type="match status" value="1"/>
</dbReference>
<dbReference type="EMBL" id="NEMB01000003">
    <property type="protein sequence ID" value="PQQ68030.1"/>
    <property type="molecule type" value="Genomic_DNA"/>
</dbReference>
<evidence type="ECO:0000256" key="9">
    <source>
        <dbReference type="RuleBase" id="RU364116"/>
    </source>
</evidence>
<dbReference type="PANTHER" id="PTHR13932">
    <property type="entry name" value="COPROPORPHYRINIGEN III OXIDASE"/>
    <property type="match status" value="1"/>
</dbReference>
<dbReference type="SFLD" id="SFLDG01065">
    <property type="entry name" value="anaerobic_coproporphyrinogen-I"/>
    <property type="match status" value="1"/>
</dbReference>
<dbReference type="OrthoDB" id="9808022at2"/>
<organism evidence="11 13">
    <name type="scientific">Acetivibrio saccincola</name>
    <dbReference type="NCBI Taxonomy" id="1677857"/>
    <lineage>
        <taxon>Bacteria</taxon>
        <taxon>Bacillati</taxon>
        <taxon>Bacillota</taxon>
        <taxon>Clostridia</taxon>
        <taxon>Eubacteriales</taxon>
        <taxon>Oscillospiraceae</taxon>
        <taxon>Acetivibrio</taxon>
    </lineage>
</organism>
<dbReference type="InterPro" id="IPR007197">
    <property type="entry name" value="rSAM"/>
</dbReference>
<dbReference type="InterPro" id="IPR058240">
    <property type="entry name" value="rSAM_sf"/>
</dbReference>
<dbReference type="AlphaFoldDB" id="A0A2K9E435"/>
<dbReference type="PROSITE" id="PS51918">
    <property type="entry name" value="RADICAL_SAM"/>
    <property type="match status" value="1"/>
</dbReference>
<keyword evidence="7 9" id="KW-0411">Iron-sulfur</keyword>
<dbReference type="CDD" id="cd01335">
    <property type="entry name" value="Radical_SAM"/>
    <property type="match status" value="1"/>
</dbReference>
<dbReference type="Gene3D" id="3.20.20.70">
    <property type="entry name" value="Aldolase class I"/>
    <property type="match status" value="1"/>
</dbReference>
<dbReference type="EMBL" id="CP025197">
    <property type="protein sequence ID" value="AUG58149.1"/>
    <property type="molecule type" value="Genomic_DNA"/>
</dbReference>
<accession>A0A2K9E435</accession>
<dbReference type="InterPro" id="IPR004559">
    <property type="entry name" value="HemW-like"/>
</dbReference>